<protein>
    <submittedName>
        <fullName evidence="1">Uncharacterized protein</fullName>
    </submittedName>
</protein>
<evidence type="ECO:0000313" key="2">
    <source>
        <dbReference type="Proteomes" id="UP000683360"/>
    </source>
</evidence>
<keyword evidence="2" id="KW-1185">Reference proteome</keyword>
<dbReference type="EMBL" id="CAJPWZ010001863">
    <property type="protein sequence ID" value="CAG2225906.1"/>
    <property type="molecule type" value="Genomic_DNA"/>
</dbReference>
<dbReference type="Gene3D" id="3.60.10.10">
    <property type="entry name" value="Endonuclease/exonuclease/phosphatase"/>
    <property type="match status" value="1"/>
</dbReference>
<dbReference type="SUPFAM" id="SSF56219">
    <property type="entry name" value="DNase I-like"/>
    <property type="match status" value="1"/>
</dbReference>
<evidence type="ECO:0000313" key="1">
    <source>
        <dbReference type="EMBL" id="CAG2225906.1"/>
    </source>
</evidence>
<dbReference type="OrthoDB" id="6154567at2759"/>
<name>A0A8S3T3D1_MYTED</name>
<dbReference type="PANTHER" id="PTHR47510">
    <property type="entry name" value="REVERSE TRANSCRIPTASE DOMAIN-CONTAINING PROTEIN"/>
    <property type="match status" value="1"/>
</dbReference>
<dbReference type="InterPro" id="IPR036691">
    <property type="entry name" value="Endo/exonu/phosph_ase_sf"/>
</dbReference>
<gene>
    <name evidence="1" type="ORF">MEDL_39020</name>
</gene>
<organism evidence="1 2">
    <name type="scientific">Mytilus edulis</name>
    <name type="common">Blue mussel</name>
    <dbReference type="NCBI Taxonomy" id="6550"/>
    <lineage>
        <taxon>Eukaryota</taxon>
        <taxon>Metazoa</taxon>
        <taxon>Spiralia</taxon>
        <taxon>Lophotrochozoa</taxon>
        <taxon>Mollusca</taxon>
        <taxon>Bivalvia</taxon>
        <taxon>Autobranchia</taxon>
        <taxon>Pteriomorphia</taxon>
        <taxon>Mytilida</taxon>
        <taxon>Mytiloidea</taxon>
        <taxon>Mytilidae</taxon>
        <taxon>Mytilinae</taxon>
        <taxon>Mytilus</taxon>
    </lineage>
</organism>
<dbReference type="AlphaFoldDB" id="A0A8S3T3D1"/>
<sequence>MGVDVSCYRESIGRFLCAAHTVKKGKRLSFLDIICISLFAKYGIRMLPVNILLHFVFHQVDTRSIISQQVDKCDARISKCSHDRLHDHCDLVIACSFSIVCILLLISGIEPNPGPLTTESSFSSNSSQDDVFKNAVSFMHLNIQSIVPKLKLIAAEYSCHELLSFTESWLSPQVSNEAILLPGYKTPFRRDWVGKAGGGVIVYVKDNLNCSERRDLVVCGIECIWLEVRFKTKKYLYGTFYVPPNSSPQAKIFNDYFCGQSNIDDSNTHLPDIPDTRTDELGDMIISENEVVDILKILDVSKASGPDRISPGLLKEAYEL</sequence>
<accession>A0A8S3T3D1</accession>
<dbReference type="PANTHER" id="PTHR47510:SF3">
    <property type="entry name" value="ENDO_EXONUCLEASE_PHOSPHATASE DOMAIN-CONTAINING PROTEIN"/>
    <property type="match status" value="1"/>
</dbReference>
<reference evidence="1" key="1">
    <citation type="submission" date="2021-03" db="EMBL/GenBank/DDBJ databases">
        <authorList>
            <person name="Bekaert M."/>
        </authorList>
    </citation>
    <scope>NUCLEOTIDE SEQUENCE</scope>
</reference>
<proteinExistence type="predicted"/>
<dbReference type="Proteomes" id="UP000683360">
    <property type="component" value="Unassembled WGS sequence"/>
</dbReference>
<comment type="caution">
    <text evidence="1">The sequence shown here is derived from an EMBL/GenBank/DDBJ whole genome shotgun (WGS) entry which is preliminary data.</text>
</comment>